<evidence type="ECO:0000256" key="1">
    <source>
        <dbReference type="ARBA" id="ARBA00004496"/>
    </source>
</evidence>
<feature type="coiled-coil region" evidence="6">
    <location>
        <begin position="98"/>
        <end position="153"/>
    </location>
</feature>
<dbReference type="PANTHER" id="PTHR45783:SF7">
    <property type="entry name" value="KINESIN LIGHT CHAIN 1"/>
    <property type="match status" value="1"/>
</dbReference>
<keyword evidence="6" id="KW-0175">Coiled coil</keyword>
<feature type="compositionally biased region" description="Basic and acidic residues" evidence="7">
    <location>
        <begin position="435"/>
        <end position="445"/>
    </location>
</feature>
<dbReference type="Pfam" id="PF13424">
    <property type="entry name" value="TPR_12"/>
    <property type="match status" value="1"/>
</dbReference>
<evidence type="ECO:0000256" key="5">
    <source>
        <dbReference type="PROSITE-ProRule" id="PRU00339"/>
    </source>
</evidence>
<feature type="compositionally biased region" description="Basic and acidic residues" evidence="7">
    <location>
        <begin position="452"/>
        <end position="464"/>
    </location>
</feature>
<sequence length="578" mass="64802">MREDMSTMVCVKEEENPGEKLSQDEIISQTKQVIQGLEALKQEHHSILDGLLGTLRCLKQDEEGVLVEEKSHMIRKSLEMLELGLSEAQVMMALSSHLSSVESEKQKLRSQVRRLCQENQWLRDELAGTQQKLQKSEQSVAQLEEEKKHLEFMNQLKKYDEDLSPSEEKDSDSSKENLDDLFPDDHDDQAPGIQPAHGSAAAAAAQQGGYEIPARLRTLHNLVIQYASQGRYEVAVPLCKQALEDLEKTSGHDHPDVATMLNILALVYRDQNKYKEAANLLNDALAIREKTLGRDHPAVAATLNNLAVLYGKRGKYKEAEPLCKRASCYLKQSKFKQAETLYKEILTRAHEREFGSVDDVNKPIWMHAEEREEQSKGKQKDGSPFGEYGGWYKACKVDSPTVTTTLKNLGALYKRQGKFEAAETLEEAAMRSRKQGLDNAHKQRVAEVLSEPESREKQRSRESLTSDTVKYESGPDGGEEVSMSVEWNGDGSGSLKRSGSFSKLRASIRRSSEKLVRKLKGGGSSPRDSEPKNPGMKRASSLGVLNVADKAVSDHYQERNNRLRKSRDLSASHTDLAH</sequence>
<feature type="region of interest" description="Disordered" evidence="7">
    <location>
        <begin position="159"/>
        <end position="204"/>
    </location>
</feature>
<dbReference type="PROSITE" id="PS01160">
    <property type="entry name" value="KINESIN_LIGHT"/>
    <property type="match status" value="1"/>
</dbReference>
<dbReference type="GO" id="GO:0005737">
    <property type="term" value="C:cytoplasm"/>
    <property type="evidence" value="ECO:0007669"/>
    <property type="project" value="UniProtKB-SubCell"/>
</dbReference>
<dbReference type="PANTHER" id="PTHR45783">
    <property type="entry name" value="KINESIN LIGHT CHAIN"/>
    <property type="match status" value="1"/>
</dbReference>
<dbReference type="GO" id="GO:0007018">
    <property type="term" value="P:microtubule-based movement"/>
    <property type="evidence" value="ECO:0007669"/>
    <property type="project" value="TreeGrafter"/>
</dbReference>
<dbReference type="EMBL" id="JAGKHQ010000008">
    <property type="protein sequence ID" value="KAG7510349.1"/>
    <property type="molecule type" value="Genomic_DNA"/>
</dbReference>
<feature type="compositionally biased region" description="Basic and acidic residues" evidence="7">
    <location>
        <begin position="551"/>
        <end position="578"/>
    </location>
</feature>
<accession>A0AAV6RZY4</accession>
<reference evidence="8 9" key="1">
    <citation type="journal article" date="2021" name="Sci. Rep.">
        <title>Chromosome anchoring in Senegalese sole (Solea senegalensis) reveals sex-associated markers and genome rearrangements in flatfish.</title>
        <authorList>
            <person name="Guerrero-Cozar I."/>
            <person name="Gomez-Garrido J."/>
            <person name="Berbel C."/>
            <person name="Martinez-Blanch J.F."/>
            <person name="Alioto T."/>
            <person name="Claros M.G."/>
            <person name="Gagnaire P.A."/>
            <person name="Manchado M."/>
        </authorList>
    </citation>
    <scope>NUCLEOTIDE SEQUENCE [LARGE SCALE GENOMIC DNA]</scope>
    <source>
        <strain evidence="8">Sse05_10M</strain>
    </source>
</reference>
<proteinExistence type="predicted"/>
<dbReference type="SMART" id="SM00028">
    <property type="entry name" value="TPR"/>
    <property type="match status" value="3"/>
</dbReference>
<evidence type="ECO:0000313" key="8">
    <source>
        <dbReference type="EMBL" id="KAG7510349.1"/>
    </source>
</evidence>
<dbReference type="Proteomes" id="UP000693946">
    <property type="component" value="Linkage Group LG16"/>
</dbReference>
<evidence type="ECO:0000256" key="3">
    <source>
        <dbReference type="ARBA" id="ARBA00022737"/>
    </source>
</evidence>
<keyword evidence="2" id="KW-0963">Cytoplasm</keyword>
<feature type="region of interest" description="Disordered" evidence="7">
    <location>
        <begin position="430"/>
        <end position="578"/>
    </location>
</feature>
<evidence type="ECO:0000256" key="4">
    <source>
        <dbReference type="ARBA" id="ARBA00022803"/>
    </source>
</evidence>
<dbReference type="InterPro" id="IPR015792">
    <property type="entry name" value="Kinesin_light_repeat"/>
</dbReference>
<evidence type="ECO:0000313" key="9">
    <source>
        <dbReference type="Proteomes" id="UP000693946"/>
    </source>
</evidence>
<comment type="subcellular location">
    <subcellularLocation>
        <location evidence="1">Cytoplasm</location>
    </subcellularLocation>
</comment>
<dbReference type="Pfam" id="PF13374">
    <property type="entry name" value="TPR_10"/>
    <property type="match status" value="2"/>
</dbReference>
<organism evidence="8 9">
    <name type="scientific">Solea senegalensis</name>
    <name type="common">Senegalese sole</name>
    <dbReference type="NCBI Taxonomy" id="28829"/>
    <lineage>
        <taxon>Eukaryota</taxon>
        <taxon>Metazoa</taxon>
        <taxon>Chordata</taxon>
        <taxon>Craniata</taxon>
        <taxon>Vertebrata</taxon>
        <taxon>Euteleostomi</taxon>
        <taxon>Actinopterygii</taxon>
        <taxon>Neopterygii</taxon>
        <taxon>Teleostei</taxon>
        <taxon>Neoteleostei</taxon>
        <taxon>Acanthomorphata</taxon>
        <taxon>Carangaria</taxon>
        <taxon>Pleuronectiformes</taxon>
        <taxon>Pleuronectoidei</taxon>
        <taxon>Soleidae</taxon>
        <taxon>Solea</taxon>
    </lineage>
</organism>
<dbReference type="AlphaFoldDB" id="A0AAV6RZY4"/>
<dbReference type="PROSITE" id="PS50005">
    <property type="entry name" value="TPR"/>
    <property type="match status" value="1"/>
</dbReference>
<dbReference type="InterPro" id="IPR019734">
    <property type="entry name" value="TPR_rpt"/>
</dbReference>
<dbReference type="GO" id="GO:0005871">
    <property type="term" value="C:kinesin complex"/>
    <property type="evidence" value="ECO:0007669"/>
    <property type="project" value="InterPro"/>
</dbReference>
<evidence type="ECO:0000256" key="2">
    <source>
        <dbReference type="ARBA" id="ARBA00022490"/>
    </source>
</evidence>
<gene>
    <name evidence="8" type="ORF">JOB18_019651</name>
</gene>
<evidence type="ECO:0000256" key="7">
    <source>
        <dbReference type="SAM" id="MobiDB-lite"/>
    </source>
</evidence>
<feature type="repeat" description="TPR" evidence="5">
    <location>
        <begin position="258"/>
        <end position="291"/>
    </location>
</feature>
<keyword evidence="4 5" id="KW-0802">TPR repeat</keyword>
<feature type="compositionally biased region" description="Basic and acidic residues" evidence="7">
    <location>
        <begin position="159"/>
        <end position="178"/>
    </location>
</feature>
<protein>
    <submittedName>
        <fullName evidence="8">Kinesin light chain 1 isoform X1</fullName>
    </submittedName>
</protein>
<keyword evidence="9" id="KW-1185">Reference proteome</keyword>
<dbReference type="InterPro" id="IPR002151">
    <property type="entry name" value="Kinesin_light"/>
</dbReference>
<evidence type="ECO:0000256" key="6">
    <source>
        <dbReference type="SAM" id="Coils"/>
    </source>
</evidence>
<keyword evidence="3" id="KW-0677">Repeat</keyword>
<dbReference type="GO" id="GO:0019894">
    <property type="term" value="F:kinesin binding"/>
    <property type="evidence" value="ECO:0007669"/>
    <property type="project" value="TreeGrafter"/>
</dbReference>
<comment type="caution">
    <text evidence="8">The sequence shown here is derived from an EMBL/GenBank/DDBJ whole genome shotgun (WGS) entry which is preliminary data.</text>
</comment>
<name>A0AAV6RZY4_SOLSE</name>